<keyword evidence="2" id="KW-0472">Membrane</keyword>
<dbReference type="PATRIC" id="fig|1434110.4.peg.4047"/>
<name>A0A0E3WWI3_9EURY</name>
<feature type="compositionally biased region" description="Low complexity" evidence="1">
    <location>
        <begin position="168"/>
        <end position="180"/>
    </location>
</feature>
<dbReference type="InterPro" id="IPR026476">
    <property type="entry name" value="Sarcinarray_fam"/>
</dbReference>
<accession>A0A0E3WWI3</accession>
<evidence type="ECO:0000313" key="4">
    <source>
        <dbReference type="Proteomes" id="UP000033101"/>
    </source>
</evidence>
<dbReference type="RefSeq" id="WP_048141403.1">
    <property type="nucleotide sequence ID" value="NZ_BBCW01000016.1"/>
</dbReference>
<sequence length="202" mass="22554">MNIKFLLSTLGFILLINTVSAHNLYGEVYEYDLYFNGKLLDTTEVPKPVLKVNEPFTVRIDFKIYTKCELSVMLSEIEKNNFYVITGSTQKMNIYTGDVVENNSVKSYEWTVAPTESWAGGSLPIDLVYQINDFETGKILVNNGFTIAYPSISTEYYEGETPTSGKQPVSETEPSPTSASTPAFTFVGAISVLALTFALFRR</sequence>
<reference evidence="3 4" key="1">
    <citation type="submission" date="2014-07" db="EMBL/GenBank/DDBJ databases">
        <title>Methanogenic archaea and the global carbon cycle.</title>
        <authorList>
            <person name="Henriksen J.R."/>
            <person name="Luke J."/>
            <person name="Reinhart S."/>
            <person name="Benedict M.N."/>
            <person name="Youngblut N.D."/>
            <person name="Metcalf M.E."/>
            <person name="Whitaker R.J."/>
            <person name="Metcalf W.W."/>
        </authorList>
    </citation>
    <scope>NUCLEOTIDE SEQUENCE [LARGE SCALE GENOMIC DNA]</scope>
    <source>
        <strain evidence="3 4">HB-1</strain>
    </source>
</reference>
<keyword evidence="2" id="KW-1133">Transmembrane helix</keyword>
<dbReference type="KEGG" id="mhor:MSHOH_3142"/>
<dbReference type="GeneID" id="24832469"/>
<evidence type="ECO:0008006" key="5">
    <source>
        <dbReference type="Google" id="ProtNLM"/>
    </source>
</evidence>
<dbReference type="HOGENOM" id="CLU_086259_0_0_2"/>
<organism evidence="3 4">
    <name type="scientific">Methanosarcina horonobensis HB-1 = JCM 15518</name>
    <dbReference type="NCBI Taxonomy" id="1434110"/>
    <lineage>
        <taxon>Archaea</taxon>
        <taxon>Methanobacteriati</taxon>
        <taxon>Methanobacteriota</taxon>
        <taxon>Stenosarchaea group</taxon>
        <taxon>Methanomicrobia</taxon>
        <taxon>Methanosarcinales</taxon>
        <taxon>Methanosarcinaceae</taxon>
        <taxon>Methanosarcina</taxon>
    </lineage>
</organism>
<dbReference type="OrthoDB" id="136204at2157"/>
<evidence type="ECO:0000256" key="1">
    <source>
        <dbReference type="SAM" id="MobiDB-lite"/>
    </source>
</evidence>
<dbReference type="NCBIfam" id="TIGR04204">
    <property type="entry name" value="MAST_ArtA_sort"/>
    <property type="match status" value="1"/>
</dbReference>
<dbReference type="STRING" id="1434110.MSHOH_3142"/>
<protein>
    <recommendedName>
        <fullName evidence="5">Sarcinarray family protein</fullName>
    </recommendedName>
</protein>
<dbReference type="EMBL" id="CP009516">
    <property type="protein sequence ID" value="AKB79625.1"/>
    <property type="molecule type" value="Genomic_DNA"/>
</dbReference>
<gene>
    <name evidence="3" type="ORF">MSHOH_3142</name>
</gene>
<dbReference type="InterPro" id="IPR026450">
    <property type="entry name" value="MAST_dom"/>
</dbReference>
<evidence type="ECO:0000313" key="3">
    <source>
        <dbReference type="EMBL" id="AKB79625.1"/>
    </source>
</evidence>
<dbReference type="Proteomes" id="UP000033101">
    <property type="component" value="Chromosome"/>
</dbReference>
<feature type="transmembrane region" description="Helical" evidence="2">
    <location>
        <begin position="183"/>
        <end position="200"/>
    </location>
</feature>
<evidence type="ECO:0000256" key="2">
    <source>
        <dbReference type="SAM" id="Phobius"/>
    </source>
</evidence>
<dbReference type="AlphaFoldDB" id="A0A0E3WWI3"/>
<keyword evidence="2" id="KW-0812">Transmembrane</keyword>
<dbReference type="NCBIfam" id="TIGR04209">
    <property type="entry name" value="sarcinarray"/>
    <property type="match status" value="1"/>
</dbReference>
<proteinExistence type="predicted"/>
<keyword evidence="4" id="KW-1185">Reference proteome</keyword>
<feature type="region of interest" description="Disordered" evidence="1">
    <location>
        <begin position="158"/>
        <end position="180"/>
    </location>
</feature>